<evidence type="ECO:0000256" key="6">
    <source>
        <dbReference type="ARBA" id="ARBA00022840"/>
    </source>
</evidence>
<feature type="domain" description="ABC transporter" evidence="11">
    <location>
        <begin position="4"/>
        <end position="239"/>
    </location>
</feature>
<evidence type="ECO:0000256" key="7">
    <source>
        <dbReference type="ARBA" id="ARBA00022967"/>
    </source>
</evidence>
<name>A0A1Q6DVJ9_METT1</name>
<comment type="subcellular location">
    <subcellularLocation>
        <location evidence="1 10">Cell membrane</location>
        <topology evidence="1 10">Peripheral membrane protein</topology>
    </subcellularLocation>
</comment>
<dbReference type="NCBIfam" id="TIGR01166">
    <property type="entry name" value="cbiO"/>
    <property type="match status" value="1"/>
</dbReference>
<dbReference type="PROSITE" id="PS00211">
    <property type="entry name" value="ABC_TRANSPORTER_1"/>
    <property type="match status" value="1"/>
</dbReference>
<dbReference type="InParanoid" id="A0A1Q6DVJ9"/>
<dbReference type="Proteomes" id="UP000185744">
    <property type="component" value="Unassembled WGS sequence"/>
</dbReference>
<keyword evidence="13" id="KW-1185">Reference proteome</keyword>
<comment type="function">
    <text evidence="10">Part of an ABC transporter complex. Responsible for energy coupling to the transport system.</text>
</comment>
<dbReference type="GO" id="GO:0016887">
    <property type="term" value="F:ATP hydrolysis activity"/>
    <property type="evidence" value="ECO:0007669"/>
    <property type="project" value="InterPro"/>
</dbReference>
<organism evidence="12 13">
    <name type="scientific">Methanohalarchaeum thermophilum</name>
    <dbReference type="NCBI Taxonomy" id="1903181"/>
    <lineage>
        <taxon>Archaea</taxon>
        <taxon>Methanobacteriati</taxon>
        <taxon>Methanobacteriota</taxon>
        <taxon>Methanonatronarchaeia</taxon>
        <taxon>Methanonatronarchaeales</taxon>
        <taxon>Methanonatronarchaeaceae</taxon>
        <taxon>Candidatus Methanohalarchaeum</taxon>
    </lineage>
</organism>
<dbReference type="GO" id="GO:0006824">
    <property type="term" value="P:cobalt ion transport"/>
    <property type="evidence" value="ECO:0007669"/>
    <property type="project" value="InterPro"/>
</dbReference>
<dbReference type="GO" id="GO:0043190">
    <property type="term" value="C:ATP-binding cassette (ABC) transporter complex"/>
    <property type="evidence" value="ECO:0007669"/>
    <property type="project" value="TreeGrafter"/>
</dbReference>
<dbReference type="InterPro" id="IPR003439">
    <property type="entry name" value="ABC_transporter-like_ATP-bd"/>
</dbReference>
<dbReference type="PANTHER" id="PTHR43553">
    <property type="entry name" value="HEAVY METAL TRANSPORTER"/>
    <property type="match status" value="1"/>
</dbReference>
<protein>
    <recommendedName>
        <fullName evidence="10">ABC transporter ATP-binding protein</fullName>
    </recommendedName>
</protein>
<evidence type="ECO:0000256" key="5">
    <source>
        <dbReference type="ARBA" id="ARBA00022741"/>
    </source>
</evidence>
<dbReference type="InterPro" id="IPR003593">
    <property type="entry name" value="AAA+_ATPase"/>
</dbReference>
<sequence>MPGLKIRELSFSYDGTKILKNINLDFKEGEKTFILGGNGEGKTTLLEHLNGLLQPNTGDIYFGDQKITYDDSCLNKLRQEIGVLFQNPENQIVAPKVPQDIGVGPCNLGLTQEQVKNRINNSLKKLDIKELAERKTHNLSVGEKKKVCIAGLLAMKPSTLVLDEPLSSLDPKSSREVIDIIQNLNQEEGKTIIIATHNIGFASKIADKVIIMEEGKVKESGSPENILRKDILNKYSLKPPGLNMNKIHK</sequence>
<comment type="function">
    <text evidence="9">Probably part of an ABC transporter complex. Responsible for energy coupling to the transport system.</text>
</comment>
<evidence type="ECO:0000256" key="3">
    <source>
        <dbReference type="ARBA" id="ARBA00022448"/>
    </source>
</evidence>
<proteinExistence type="inferred from homology"/>
<dbReference type="SUPFAM" id="SSF52540">
    <property type="entry name" value="P-loop containing nucleoside triphosphate hydrolases"/>
    <property type="match status" value="1"/>
</dbReference>
<dbReference type="Pfam" id="PF00005">
    <property type="entry name" value="ABC_tran"/>
    <property type="match status" value="1"/>
</dbReference>
<dbReference type="InterPro" id="IPR050095">
    <property type="entry name" value="ECF_ABC_transporter_ATP-bd"/>
</dbReference>
<dbReference type="CDD" id="cd03225">
    <property type="entry name" value="ABC_cobalt_CbiO_domain1"/>
    <property type="match status" value="1"/>
</dbReference>
<keyword evidence="8 10" id="KW-0472">Membrane</keyword>
<evidence type="ECO:0000256" key="2">
    <source>
        <dbReference type="ARBA" id="ARBA00005417"/>
    </source>
</evidence>
<keyword evidence="6 10" id="KW-0067">ATP-binding</keyword>
<comment type="caution">
    <text evidence="12">The sequence shown here is derived from an EMBL/GenBank/DDBJ whole genome shotgun (WGS) entry which is preliminary data.</text>
</comment>
<dbReference type="PANTHER" id="PTHR43553:SF24">
    <property type="entry name" value="ENERGY-COUPLING FACTOR TRANSPORTER ATP-BINDING PROTEIN ECFA1"/>
    <property type="match status" value="1"/>
</dbReference>
<dbReference type="EMBL" id="MSDW01000001">
    <property type="protein sequence ID" value="OKY78376.1"/>
    <property type="molecule type" value="Genomic_DNA"/>
</dbReference>
<dbReference type="InterPro" id="IPR015856">
    <property type="entry name" value="ABC_transpr_CbiO/EcfA_su"/>
</dbReference>
<gene>
    <name evidence="12" type="ORF">BTN85_0867</name>
</gene>
<comment type="similarity">
    <text evidence="2 10">Belongs to the ABC transporter superfamily.</text>
</comment>
<keyword evidence="7" id="KW-1278">Translocase</keyword>
<dbReference type="InterPro" id="IPR017871">
    <property type="entry name" value="ABC_transporter-like_CS"/>
</dbReference>
<evidence type="ECO:0000256" key="9">
    <source>
        <dbReference type="ARBA" id="ARBA00025157"/>
    </source>
</evidence>
<evidence type="ECO:0000259" key="11">
    <source>
        <dbReference type="PROSITE" id="PS50893"/>
    </source>
</evidence>
<keyword evidence="3 10" id="KW-0813">Transport</keyword>
<dbReference type="InterPro" id="IPR027417">
    <property type="entry name" value="P-loop_NTPase"/>
</dbReference>
<evidence type="ECO:0000313" key="13">
    <source>
        <dbReference type="Proteomes" id="UP000185744"/>
    </source>
</evidence>
<evidence type="ECO:0000256" key="1">
    <source>
        <dbReference type="ARBA" id="ARBA00004202"/>
    </source>
</evidence>
<dbReference type="AlphaFoldDB" id="A0A1Q6DVJ9"/>
<dbReference type="STRING" id="1903181.BTN85_0867"/>
<dbReference type="InterPro" id="IPR005876">
    <property type="entry name" value="Co_trans_ATP-bd"/>
</dbReference>
<evidence type="ECO:0000313" key="12">
    <source>
        <dbReference type="EMBL" id="OKY78376.1"/>
    </source>
</evidence>
<dbReference type="PROSITE" id="PS50893">
    <property type="entry name" value="ABC_TRANSPORTER_2"/>
    <property type="match status" value="1"/>
</dbReference>
<evidence type="ECO:0000256" key="10">
    <source>
        <dbReference type="RuleBase" id="RU364103"/>
    </source>
</evidence>
<evidence type="ECO:0000256" key="8">
    <source>
        <dbReference type="ARBA" id="ARBA00023136"/>
    </source>
</evidence>
<dbReference type="Gene3D" id="3.40.50.300">
    <property type="entry name" value="P-loop containing nucleotide triphosphate hydrolases"/>
    <property type="match status" value="1"/>
</dbReference>
<dbReference type="SMART" id="SM00382">
    <property type="entry name" value="AAA"/>
    <property type="match status" value="1"/>
</dbReference>
<dbReference type="GO" id="GO:0005524">
    <property type="term" value="F:ATP binding"/>
    <property type="evidence" value="ECO:0007669"/>
    <property type="project" value="UniProtKB-UniRule"/>
</dbReference>
<accession>A0A1Q6DVJ9</accession>
<keyword evidence="4 10" id="KW-1003">Cell membrane</keyword>
<keyword evidence="5 10" id="KW-0547">Nucleotide-binding</keyword>
<dbReference type="FunFam" id="3.40.50.300:FF:000224">
    <property type="entry name" value="Energy-coupling factor transporter ATP-binding protein EcfA"/>
    <property type="match status" value="1"/>
</dbReference>
<dbReference type="GO" id="GO:0042626">
    <property type="term" value="F:ATPase-coupled transmembrane transporter activity"/>
    <property type="evidence" value="ECO:0007669"/>
    <property type="project" value="TreeGrafter"/>
</dbReference>
<dbReference type="FunCoup" id="A0A1Q6DVJ9">
    <property type="interactions" value="55"/>
</dbReference>
<reference evidence="12" key="1">
    <citation type="submission" date="2016-12" db="EMBL/GenBank/DDBJ databases">
        <title>Discovery of methanogenic haloarchaea.</title>
        <authorList>
            <person name="Sorokin D.Y."/>
            <person name="Makarova K.S."/>
            <person name="Abbas B."/>
            <person name="Ferrer M."/>
            <person name="Golyshin P.N."/>
        </authorList>
    </citation>
    <scope>NUCLEOTIDE SEQUENCE [LARGE SCALE GENOMIC DNA]</scope>
    <source>
        <strain evidence="12">HMET1</strain>
    </source>
</reference>
<evidence type="ECO:0000256" key="4">
    <source>
        <dbReference type="ARBA" id="ARBA00022475"/>
    </source>
</evidence>